<feature type="compositionally biased region" description="Basic and acidic residues" evidence="1">
    <location>
        <begin position="7"/>
        <end position="35"/>
    </location>
</feature>
<dbReference type="Proteomes" id="UP001216390">
    <property type="component" value="Chromosome"/>
</dbReference>
<dbReference type="EMBL" id="CP116942">
    <property type="protein sequence ID" value="WCO68170.1"/>
    <property type="molecule type" value="Genomic_DNA"/>
</dbReference>
<dbReference type="KEGG" id="ima:PO878_05455"/>
<evidence type="ECO:0000256" key="1">
    <source>
        <dbReference type="SAM" id="MobiDB-lite"/>
    </source>
</evidence>
<dbReference type="AlphaFoldDB" id="A0AAF0BWT7"/>
<sequence>MAGKSRPSAEKRRIDKERQEKQAAKRERRHNRESGGDAEQGDGPSQEELMERFRVLSEAHAAGKVSDEDFEPARHELMVALGVEDPVD</sequence>
<organism evidence="2 3">
    <name type="scientific">Iamia majanohamensis</name>
    <dbReference type="NCBI Taxonomy" id="467976"/>
    <lineage>
        <taxon>Bacteria</taxon>
        <taxon>Bacillati</taxon>
        <taxon>Actinomycetota</taxon>
        <taxon>Acidimicrobiia</taxon>
        <taxon>Acidimicrobiales</taxon>
        <taxon>Iamiaceae</taxon>
        <taxon>Iamia</taxon>
    </lineage>
</organism>
<gene>
    <name evidence="2" type="ORF">PO878_05455</name>
</gene>
<proteinExistence type="predicted"/>
<keyword evidence="3" id="KW-1185">Reference proteome</keyword>
<evidence type="ECO:0000313" key="3">
    <source>
        <dbReference type="Proteomes" id="UP001216390"/>
    </source>
</evidence>
<accession>A0AAF0BWT7</accession>
<evidence type="ECO:0000313" key="2">
    <source>
        <dbReference type="EMBL" id="WCO68170.1"/>
    </source>
</evidence>
<dbReference type="RefSeq" id="WP_272737687.1">
    <property type="nucleotide sequence ID" value="NZ_CP116942.1"/>
</dbReference>
<reference evidence="2" key="1">
    <citation type="submission" date="2023-01" db="EMBL/GenBank/DDBJ databases">
        <title>The diversity of Class Acidimicrobiia in South China Sea sediment environments and the proposal of Iamia marina sp. nov., a novel species of the genus Iamia.</title>
        <authorList>
            <person name="He Y."/>
            <person name="Tian X."/>
        </authorList>
    </citation>
    <scope>NUCLEOTIDE SEQUENCE</scope>
    <source>
        <strain evidence="2">DSM 19957</strain>
    </source>
</reference>
<feature type="region of interest" description="Disordered" evidence="1">
    <location>
        <begin position="1"/>
        <end position="50"/>
    </location>
</feature>
<protein>
    <submittedName>
        <fullName evidence="2">Uncharacterized protein</fullName>
    </submittedName>
</protein>
<name>A0AAF0BWT7_9ACTN</name>